<proteinExistence type="inferred from homology"/>
<comment type="similarity">
    <text evidence="1">Belongs to the short-chain dehydrogenases/reductases (SDR) family.</text>
</comment>
<feature type="transmembrane region" description="Helical" evidence="4">
    <location>
        <begin position="280"/>
        <end position="304"/>
    </location>
</feature>
<organism evidence="5 6">
    <name type="scientific">Kluyveromyces marxianus</name>
    <name type="common">Yeast</name>
    <name type="synonym">Candida kefyr</name>
    <dbReference type="NCBI Taxonomy" id="4911"/>
    <lineage>
        <taxon>Eukaryota</taxon>
        <taxon>Fungi</taxon>
        <taxon>Dikarya</taxon>
        <taxon>Ascomycota</taxon>
        <taxon>Saccharomycotina</taxon>
        <taxon>Saccharomycetes</taxon>
        <taxon>Saccharomycetales</taxon>
        <taxon>Saccharomycetaceae</taxon>
        <taxon>Kluyveromyces</taxon>
    </lineage>
</organism>
<reference evidence="5 6" key="2">
    <citation type="submission" date="2019-11" db="EMBL/GenBank/DDBJ databases">
        <authorList>
            <person name="Lu H."/>
        </authorList>
    </citation>
    <scope>NUCLEOTIDE SEQUENCE [LARGE SCALE GENOMIC DNA]</scope>
    <source>
        <strain evidence="5 6">FIM1</strain>
    </source>
</reference>
<evidence type="ECO:0000256" key="4">
    <source>
        <dbReference type="SAM" id="Phobius"/>
    </source>
</evidence>
<dbReference type="Pfam" id="PF00106">
    <property type="entry name" value="adh_short"/>
    <property type="match status" value="1"/>
</dbReference>
<reference evidence="5 6" key="1">
    <citation type="submission" date="2016-03" db="EMBL/GenBank/DDBJ databases">
        <title>How can Kluyveromyces marxianus grow so fast - potential evolutionary course in Saccharomyces Complex revealed by comparative genomics.</title>
        <authorList>
            <person name="Mo W."/>
            <person name="Lu W."/>
            <person name="Yang X."/>
            <person name="Qi J."/>
            <person name="Lv H."/>
        </authorList>
    </citation>
    <scope>NUCLEOTIDE SEQUENCE [LARGE SCALE GENOMIC DNA]</scope>
    <source>
        <strain evidence="5 6">FIM1</strain>
    </source>
</reference>
<evidence type="ECO:0000256" key="1">
    <source>
        <dbReference type="ARBA" id="ARBA00006484"/>
    </source>
</evidence>
<keyword evidence="6" id="KW-1185">Reference proteome</keyword>
<gene>
    <name evidence="5" type="primary">PBR1</name>
    <name evidence="5" type="ORF">FIM1_1599</name>
</gene>
<accession>A0ABX6ERI9</accession>
<dbReference type="PANTHER" id="PTHR24320:SF285">
    <property type="entry name" value="RETINOL DEHYDROGENASE 14"/>
    <property type="match status" value="1"/>
</dbReference>
<feature type="compositionally biased region" description="Low complexity" evidence="3">
    <location>
        <begin position="385"/>
        <end position="402"/>
    </location>
</feature>
<protein>
    <submittedName>
        <fullName evidence="5">YNL181W</fullName>
    </submittedName>
</protein>
<dbReference type="Proteomes" id="UP000422736">
    <property type="component" value="Chromosome 2"/>
</dbReference>
<name>A0ABX6ERI9_KLUMA</name>
<keyword evidence="2" id="KW-0560">Oxidoreductase</keyword>
<evidence type="ECO:0000256" key="2">
    <source>
        <dbReference type="ARBA" id="ARBA00023002"/>
    </source>
</evidence>
<feature type="region of interest" description="Disordered" evidence="3">
    <location>
        <begin position="378"/>
        <end position="417"/>
    </location>
</feature>
<keyword evidence="4" id="KW-0472">Membrane</keyword>
<dbReference type="Gene3D" id="3.40.50.720">
    <property type="entry name" value="NAD(P)-binding Rossmann-like Domain"/>
    <property type="match status" value="1"/>
</dbReference>
<evidence type="ECO:0000256" key="3">
    <source>
        <dbReference type="SAM" id="MobiDB-lite"/>
    </source>
</evidence>
<dbReference type="InterPro" id="IPR036291">
    <property type="entry name" value="NAD(P)-bd_dom_sf"/>
</dbReference>
<sequence length="417" mass="47053">MPLNIIGSVIVDGVDTVPFLRPILQWSPYLALVGAIKYWSRGPSNGWERNLHGKVYIVTGATTQSMGTSVAVEMAKRGAQLIVLCRRIDEWSEDWCEQLRVQTGNELIYLEQCDLSDLYEVRKFATKWLDNSPPRRLDGVVVMSGDCEPWGLKKKKESIDGLEIQMATNYAGIFHLLHLLKPSFKAQPPDRDVRIIVTTCFLQAMGNCNVDDPLWIEAPFKSSREMFNSSKLQLSLAMLHLQRSLLAELKRDAKDGRSGKNVTVTIVQPGLMRSPSLRRVISNGSVLMLLLIYCILLYPLLWLFTKSGNRGAQTIMYALTTPELEEINWTDEEVKYIVNCAMVKFARKEFHDEELQEKLYKNTLKQIETVEKQSAIARKKKAAEKPASTTSSSSTASTSTTTKSKKKSKNKKAAKKD</sequence>
<evidence type="ECO:0000313" key="6">
    <source>
        <dbReference type="Proteomes" id="UP000422736"/>
    </source>
</evidence>
<keyword evidence="4" id="KW-0812">Transmembrane</keyword>
<dbReference type="EMBL" id="CP015055">
    <property type="protein sequence ID" value="QGN14925.1"/>
    <property type="molecule type" value="Genomic_DNA"/>
</dbReference>
<dbReference type="SUPFAM" id="SSF51735">
    <property type="entry name" value="NAD(P)-binding Rossmann-fold domains"/>
    <property type="match status" value="1"/>
</dbReference>
<keyword evidence="4" id="KW-1133">Transmembrane helix</keyword>
<feature type="compositionally biased region" description="Basic residues" evidence="3">
    <location>
        <begin position="403"/>
        <end position="417"/>
    </location>
</feature>
<evidence type="ECO:0000313" key="5">
    <source>
        <dbReference type="EMBL" id="QGN14925.1"/>
    </source>
</evidence>
<dbReference type="PANTHER" id="PTHR24320">
    <property type="entry name" value="RETINOL DEHYDROGENASE"/>
    <property type="match status" value="1"/>
</dbReference>
<dbReference type="InterPro" id="IPR002347">
    <property type="entry name" value="SDR_fam"/>
</dbReference>